<feature type="domain" description="3-oxo-5-alpha-steroid 4-dehydrogenase C-terminal" evidence="11">
    <location>
        <begin position="118"/>
        <end position="236"/>
    </location>
</feature>
<feature type="transmembrane region" description="Helical" evidence="9">
    <location>
        <begin position="113"/>
        <end position="130"/>
    </location>
</feature>
<evidence type="ECO:0000256" key="5">
    <source>
        <dbReference type="ARBA" id="ARBA00023136"/>
    </source>
</evidence>
<feature type="signal peptide" evidence="10">
    <location>
        <begin position="1"/>
        <end position="21"/>
    </location>
</feature>
<evidence type="ECO:0000256" key="4">
    <source>
        <dbReference type="ARBA" id="ARBA00022989"/>
    </source>
</evidence>
<reference evidence="12" key="2">
    <citation type="journal article" date="2021" name="Genome Biol. Evol.">
        <title>Developing a high-quality reference genome for a parasitic bivalve with doubly uniparental inheritance (Bivalvia: Unionida).</title>
        <authorList>
            <person name="Smith C.H."/>
        </authorList>
    </citation>
    <scope>NUCLEOTIDE SEQUENCE</scope>
    <source>
        <strain evidence="12">CHS0354</strain>
        <tissue evidence="12">Mantle</tissue>
    </source>
</reference>
<proteinExistence type="inferred from homology"/>
<keyword evidence="10" id="KW-0732">Signal</keyword>
<accession>A0AAE0RP04</accession>
<reference evidence="12" key="1">
    <citation type="journal article" date="2021" name="Genome Biol. Evol.">
        <title>A High-Quality Reference Genome for a Parasitic Bivalve with Doubly Uniparental Inheritance (Bivalvia: Unionida).</title>
        <authorList>
            <person name="Smith C.H."/>
        </authorList>
    </citation>
    <scope>NUCLEOTIDE SEQUENCE</scope>
    <source>
        <strain evidence="12">CHS0354</strain>
    </source>
</reference>
<keyword evidence="13" id="KW-1185">Reference proteome</keyword>
<feature type="transmembrane region" description="Helical" evidence="9">
    <location>
        <begin position="45"/>
        <end position="62"/>
    </location>
</feature>
<comment type="subcellular location">
    <subcellularLocation>
        <location evidence="1">Endomembrane system</location>
        <topology evidence="1">Multi-pass membrane protein</topology>
    </subcellularLocation>
    <subcellularLocation>
        <location evidence="9">Endoplasmic reticulum membrane</location>
    </subcellularLocation>
</comment>
<evidence type="ECO:0000256" key="3">
    <source>
        <dbReference type="ARBA" id="ARBA00022692"/>
    </source>
</evidence>
<keyword evidence="3 9" id="KW-0812">Transmembrane</keyword>
<name>A0AAE0RP04_9BIVA</name>
<sequence length="236" mass="27467">MGGLLVVTPLLILSVVTLCYSDKIPAEIEWLIEWLRFPSNYESHGSSVSTLIVLFLITLHIFRRLYECLFVSVFSENQMSIIIYIVGLLFYTIMPLSYVVGTDFTSIDGCTGFLGNIKWNHIVGIFLFLWSSWKQMKAAQIFANLRLTKKGAVDNKRHHIPSGDFFQYVSCPHFFFEILIYTSVNIIYWWSCTLAIFVLLFVAVNQIIMGNFSHKWYKDTFRFYPDTRKAIIPFVY</sequence>
<dbReference type="EC" id="1.3.1.94" evidence="2 9"/>
<evidence type="ECO:0000256" key="1">
    <source>
        <dbReference type="ARBA" id="ARBA00004127"/>
    </source>
</evidence>
<dbReference type="AlphaFoldDB" id="A0AAE0RP04"/>
<organism evidence="12 13">
    <name type="scientific">Potamilus streckersoni</name>
    <dbReference type="NCBI Taxonomy" id="2493646"/>
    <lineage>
        <taxon>Eukaryota</taxon>
        <taxon>Metazoa</taxon>
        <taxon>Spiralia</taxon>
        <taxon>Lophotrochozoa</taxon>
        <taxon>Mollusca</taxon>
        <taxon>Bivalvia</taxon>
        <taxon>Autobranchia</taxon>
        <taxon>Heteroconchia</taxon>
        <taxon>Palaeoheterodonta</taxon>
        <taxon>Unionida</taxon>
        <taxon>Unionoidea</taxon>
        <taxon>Unionidae</taxon>
        <taxon>Ambleminae</taxon>
        <taxon>Lampsilini</taxon>
        <taxon>Potamilus</taxon>
    </lineage>
</organism>
<dbReference type="GO" id="GO:0005789">
    <property type="term" value="C:endoplasmic reticulum membrane"/>
    <property type="evidence" value="ECO:0007669"/>
    <property type="project" value="UniProtKB-SubCell"/>
</dbReference>
<comment type="catalytic activity">
    <reaction evidence="8 9">
        <text>a di-trans,poly-cis-dolichal + NADP(+) = a di-trans,poly-cis-polyprenal + NADPH + H(+)</text>
        <dbReference type="Rhea" id="RHEA:80727"/>
        <dbReference type="Rhea" id="RHEA-COMP:19536"/>
        <dbReference type="Rhea" id="RHEA-COMP:19537"/>
        <dbReference type="ChEBI" id="CHEBI:15378"/>
        <dbReference type="ChEBI" id="CHEBI:57783"/>
        <dbReference type="ChEBI" id="CHEBI:58349"/>
        <dbReference type="ChEBI" id="CHEBI:231623"/>
        <dbReference type="ChEBI" id="CHEBI:231637"/>
        <dbReference type="EC" id="1.3.1.94"/>
    </reaction>
    <physiologicalReaction direction="right-to-left" evidence="8 9">
        <dbReference type="Rhea" id="RHEA:80729"/>
    </physiologicalReaction>
</comment>
<evidence type="ECO:0000256" key="7">
    <source>
        <dbReference type="ARBA" id="ARBA00047186"/>
    </source>
</evidence>
<gene>
    <name evidence="12" type="ORF">CHS0354_037098</name>
</gene>
<dbReference type="Pfam" id="PF02544">
    <property type="entry name" value="Steroid_dh"/>
    <property type="match status" value="1"/>
</dbReference>
<dbReference type="GO" id="GO:0006488">
    <property type="term" value="P:dolichol-linked oligosaccharide biosynthetic process"/>
    <property type="evidence" value="ECO:0007669"/>
    <property type="project" value="UniProtKB-UniRule"/>
</dbReference>
<comment type="caution">
    <text evidence="12">The sequence shown here is derived from an EMBL/GenBank/DDBJ whole genome shotgun (WGS) entry which is preliminary data.</text>
</comment>
<evidence type="ECO:0000256" key="8">
    <source>
        <dbReference type="ARBA" id="ARBA00049427"/>
    </source>
</evidence>
<comment type="similarity">
    <text evidence="6 9">Belongs to the steroid 5-alpha reductase family. Polyprenal reductase subfamily.</text>
</comment>
<comment type="function">
    <text evidence="9">Plays a key role in early steps of protein N-linked glycosylation by being involved in the conversion of polyprenol into dolichol. Acts as a polyprenal reductase that mediates the reduction of polyprenal into dolichal in a NADP-dependent mechanism. Dolichols are required for the synthesis of dolichol-linked monosaccharides and the oligosaccharide precursor used for N-glycosylation.</text>
</comment>
<evidence type="ECO:0000313" key="12">
    <source>
        <dbReference type="EMBL" id="KAK3577073.1"/>
    </source>
</evidence>
<dbReference type="GO" id="GO:0102389">
    <property type="term" value="F:polyprenol reductase activity"/>
    <property type="evidence" value="ECO:0007669"/>
    <property type="project" value="UniProtKB-UniRule"/>
</dbReference>
<dbReference type="GO" id="GO:0160198">
    <property type="term" value="F:polyprenal reductase activity"/>
    <property type="evidence" value="ECO:0007669"/>
    <property type="project" value="UniProtKB-EC"/>
</dbReference>
<feature type="transmembrane region" description="Helical" evidence="9">
    <location>
        <begin position="82"/>
        <end position="101"/>
    </location>
</feature>
<protein>
    <recommendedName>
        <fullName evidence="7 9">Polyprenal reductase</fullName>
        <ecNumber evidence="2 9">1.3.1.94</ecNumber>
    </recommendedName>
</protein>
<evidence type="ECO:0000259" key="11">
    <source>
        <dbReference type="Pfam" id="PF02544"/>
    </source>
</evidence>
<dbReference type="InterPro" id="IPR001104">
    <property type="entry name" value="3-oxo-5_a-steroid_4-DH_C"/>
</dbReference>
<keyword evidence="9" id="KW-0256">Endoplasmic reticulum</keyword>
<evidence type="ECO:0000256" key="10">
    <source>
        <dbReference type="SAM" id="SignalP"/>
    </source>
</evidence>
<comment type="pathway">
    <text evidence="9">Protein modification; protein glycosylation.</text>
</comment>
<keyword evidence="5 9" id="KW-0472">Membrane</keyword>
<keyword evidence="4 9" id="KW-1133">Transmembrane helix</keyword>
<dbReference type="GO" id="GO:0016095">
    <property type="term" value="P:polyprenol catabolic process"/>
    <property type="evidence" value="ECO:0007669"/>
    <property type="project" value="UniProtKB-UniRule"/>
</dbReference>
<keyword evidence="9" id="KW-0521">NADP</keyword>
<dbReference type="PANTHER" id="PTHR14624">
    <property type="entry name" value="DFG10 PROTEIN"/>
    <property type="match status" value="1"/>
</dbReference>
<evidence type="ECO:0000313" key="13">
    <source>
        <dbReference type="Proteomes" id="UP001195483"/>
    </source>
</evidence>
<dbReference type="InterPro" id="IPR039698">
    <property type="entry name" value="Dfg10/SRD5A3"/>
</dbReference>
<dbReference type="GO" id="GO:0003865">
    <property type="term" value="F:3-oxo-5-alpha-steroid 4-dehydrogenase activity"/>
    <property type="evidence" value="ECO:0007669"/>
    <property type="project" value="TreeGrafter"/>
</dbReference>
<evidence type="ECO:0000256" key="6">
    <source>
        <dbReference type="ARBA" id="ARBA00046320"/>
    </source>
</evidence>
<dbReference type="EMBL" id="JAEAOA010002175">
    <property type="protein sequence ID" value="KAK3577073.1"/>
    <property type="molecule type" value="Genomic_DNA"/>
</dbReference>
<dbReference type="PROSITE" id="PS50244">
    <property type="entry name" value="S5A_REDUCTASE"/>
    <property type="match status" value="1"/>
</dbReference>
<dbReference type="PANTHER" id="PTHR14624:SF0">
    <property type="entry name" value="POLYPRENOL REDUCTASE"/>
    <property type="match status" value="1"/>
</dbReference>
<feature type="transmembrane region" description="Helical" evidence="9">
    <location>
        <begin position="187"/>
        <end position="208"/>
    </location>
</feature>
<dbReference type="Proteomes" id="UP001195483">
    <property type="component" value="Unassembled WGS sequence"/>
</dbReference>
<evidence type="ECO:0000256" key="9">
    <source>
        <dbReference type="RuleBase" id="RU367081"/>
    </source>
</evidence>
<reference evidence="12" key="3">
    <citation type="submission" date="2023-05" db="EMBL/GenBank/DDBJ databases">
        <authorList>
            <person name="Smith C.H."/>
        </authorList>
    </citation>
    <scope>NUCLEOTIDE SEQUENCE</scope>
    <source>
        <strain evidence="12">CHS0354</strain>
        <tissue evidence="12">Mantle</tissue>
    </source>
</reference>
<evidence type="ECO:0000256" key="2">
    <source>
        <dbReference type="ARBA" id="ARBA00012522"/>
    </source>
</evidence>
<keyword evidence="9" id="KW-0560">Oxidoreductase</keyword>
<feature type="chain" id="PRO_5042166024" description="Polyprenal reductase" evidence="10">
    <location>
        <begin position="22"/>
        <end position="236"/>
    </location>
</feature>